<gene>
    <name evidence="1" type="ORF">SAMN04488123_10378</name>
</gene>
<organism evidence="1 2">
    <name type="scientific">Natribacillus halophilus</name>
    <dbReference type="NCBI Taxonomy" id="549003"/>
    <lineage>
        <taxon>Bacteria</taxon>
        <taxon>Bacillati</taxon>
        <taxon>Bacillota</taxon>
        <taxon>Bacilli</taxon>
        <taxon>Bacillales</taxon>
        <taxon>Bacillaceae</taxon>
        <taxon>Natribacillus</taxon>
    </lineage>
</organism>
<name>A0A1G8LG77_9BACI</name>
<keyword evidence="2" id="KW-1185">Reference proteome</keyword>
<dbReference type="Gene3D" id="3.40.50.1820">
    <property type="entry name" value="alpha/beta hydrolase"/>
    <property type="match status" value="1"/>
</dbReference>
<dbReference type="RefSeq" id="WP_245723055.1">
    <property type="nucleotide sequence ID" value="NZ_FNEN01000003.1"/>
</dbReference>
<dbReference type="InterPro" id="IPR029058">
    <property type="entry name" value="AB_hydrolase_fold"/>
</dbReference>
<protein>
    <submittedName>
        <fullName evidence="1">Acetyl esterase</fullName>
    </submittedName>
</protein>
<dbReference type="EMBL" id="FNEN01000003">
    <property type="protein sequence ID" value="SDI54712.1"/>
    <property type="molecule type" value="Genomic_DNA"/>
</dbReference>
<evidence type="ECO:0000313" key="2">
    <source>
        <dbReference type="Proteomes" id="UP000198853"/>
    </source>
</evidence>
<accession>A0A1G8LG77</accession>
<dbReference type="Proteomes" id="UP000198853">
    <property type="component" value="Unassembled WGS sequence"/>
</dbReference>
<proteinExistence type="predicted"/>
<sequence>MSLDPQARNVLDFLGQGPPLETLPIEQARASFEKISVNPQPQPIEQVEDRTIPGPNGDIPIRIYNPFQEGVHPALVFYHGEVGSSEA</sequence>
<dbReference type="SUPFAM" id="SSF53474">
    <property type="entry name" value="alpha/beta-Hydrolases"/>
    <property type="match status" value="1"/>
</dbReference>
<dbReference type="AlphaFoldDB" id="A0A1G8LG77"/>
<reference evidence="1 2" key="1">
    <citation type="submission" date="2016-10" db="EMBL/GenBank/DDBJ databases">
        <authorList>
            <person name="de Groot N.N."/>
        </authorList>
    </citation>
    <scope>NUCLEOTIDE SEQUENCE [LARGE SCALE GENOMIC DNA]</scope>
    <source>
        <strain evidence="1 2">DSM 21771</strain>
    </source>
</reference>
<evidence type="ECO:0000313" key="1">
    <source>
        <dbReference type="EMBL" id="SDI54712.1"/>
    </source>
</evidence>